<feature type="region of interest" description="Disordered" evidence="1">
    <location>
        <begin position="215"/>
        <end position="244"/>
    </location>
</feature>
<keyword evidence="3" id="KW-1185">Reference proteome</keyword>
<protein>
    <submittedName>
        <fullName evidence="2">Burkholderia phage Bcep781 gp45</fullName>
    </submittedName>
</protein>
<organism evidence="2 3">
    <name type="scientific">Acetobacter senegalensis</name>
    <dbReference type="NCBI Taxonomy" id="446692"/>
    <lineage>
        <taxon>Bacteria</taxon>
        <taxon>Pseudomonadati</taxon>
        <taxon>Pseudomonadota</taxon>
        <taxon>Alphaproteobacteria</taxon>
        <taxon>Acetobacterales</taxon>
        <taxon>Acetobacteraceae</taxon>
        <taxon>Acetobacter</taxon>
    </lineage>
</organism>
<dbReference type="KEGG" id="asz:ASN_1798"/>
<dbReference type="Proteomes" id="UP000056109">
    <property type="component" value="Chromosome I"/>
</dbReference>
<evidence type="ECO:0000256" key="1">
    <source>
        <dbReference type="SAM" id="MobiDB-lite"/>
    </source>
</evidence>
<name>A0A0U5ETS2_9PROT</name>
<dbReference type="AlphaFoldDB" id="A0A0U5ETS2"/>
<proteinExistence type="predicted"/>
<dbReference type="GeneID" id="34782861"/>
<feature type="compositionally biased region" description="Polar residues" evidence="1">
    <location>
        <begin position="219"/>
        <end position="237"/>
    </location>
</feature>
<evidence type="ECO:0000313" key="2">
    <source>
        <dbReference type="EMBL" id="CEF41131.1"/>
    </source>
</evidence>
<dbReference type="EMBL" id="LN606600">
    <property type="protein sequence ID" value="CEF41131.1"/>
    <property type="molecule type" value="Genomic_DNA"/>
</dbReference>
<accession>A0A0U5ETS2</accession>
<reference evidence="3" key="1">
    <citation type="submission" date="2014-09" db="EMBL/GenBank/DDBJ databases">
        <authorList>
            <person name="Illeghems K.G."/>
        </authorList>
    </citation>
    <scope>NUCLEOTIDE SEQUENCE [LARGE SCALE GENOMIC DNA]</scope>
    <source>
        <strain evidence="3">108B</strain>
    </source>
</reference>
<sequence>MPLPSIGLPALWDIPVAAGVPALLGQSVSTGITASASTILATALDEYTITSAASQWGIFTASNQPVLTSGHVRAVDIQSMYQTSDAPQENGSFLSYNKSRIPGHYEVEMVCDGSSFEYGSASIFSDLLSSMGLSSSPSSAAQTKALFTAALGQLSSSLDLYAVATPEATYSNVNILGYSLEREARRGVSMLYARIYLQEIRMTAKAGAATAQEASGQSMVTGGNVQTQSLTPDQENAINPLDAF</sequence>
<evidence type="ECO:0000313" key="3">
    <source>
        <dbReference type="Proteomes" id="UP000056109"/>
    </source>
</evidence>
<dbReference type="PATRIC" id="fig|446692.3.peg.1844"/>
<dbReference type="RefSeq" id="WP_058987842.1">
    <property type="nucleotide sequence ID" value="NZ_LN606600.1"/>
</dbReference>
<gene>
    <name evidence="2" type="ORF">ASN_1798</name>
</gene>